<accession>A0A841HS71</accession>
<dbReference type="Proteomes" id="UP000588068">
    <property type="component" value="Unassembled WGS sequence"/>
</dbReference>
<name>A0A841HS71_9GAMM</name>
<gene>
    <name evidence="1" type="ORF">HNQ60_003612</name>
</gene>
<evidence type="ECO:0000313" key="2">
    <source>
        <dbReference type="Proteomes" id="UP000588068"/>
    </source>
</evidence>
<evidence type="ECO:0000313" key="1">
    <source>
        <dbReference type="EMBL" id="MBB6094725.1"/>
    </source>
</evidence>
<dbReference type="EMBL" id="JACHHZ010000004">
    <property type="protein sequence ID" value="MBB6094725.1"/>
    <property type="molecule type" value="Genomic_DNA"/>
</dbReference>
<organism evidence="1 2">
    <name type="scientific">Povalibacter uvarum</name>
    <dbReference type="NCBI Taxonomy" id="732238"/>
    <lineage>
        <taxon>Bacteria</taxon>
        <taxon>Pseudomonadati</taxon>
        <taxon>Pseudomonadota</taxon>
        <taxon>Gammaproteobacteria</taxon>
        <taxon>Steroidobacterales</taxon>
        <taxon>Steroidobacteraceae</taxon>
        <taxon>Povalibacter</taxon>
    </lineage>
</organism>
<keyword evidence="2" id="KW-1185">Reference proteome</keyword>
<reference evidence="1 2" key="1">
    <citation type="submission" date="2020-08" db="EMBL/GenBank/DDBJ databases">
        <title>Genomic Encyclopedia of Type Strains, Phase IV (KMG-IV): sequencing the most valuable type-strain genomes for metagenomic binning, comparative biology and taxonomic classification.</title>
        <authorList>
            <person name="Goeker M."/>
        </authorList>
    </citation>
    <scope>NUCLEOTIDE SEQUENCE [LARGE SCALE GENOMIC DNA]</scope>
    <source>
        <strain evidence="1 2">DSM 26723</strain>
    </source>
</reference>
<sequence>MPPLAVRLMEPLPPPEELELELDDEVPEYEQYRGLPTLIDGNSDAEQVMGPVNVAYTKVPDFP</sequence>
<proteinExistence type="predicted"/>
<protein>
    <submittedName>
        <fullName evidence="1">Uncharacterized protein</fullName>
    </submittedName>
</protein>
<dbReference type="AlphaFoldDB" id="A0A841HS71"/>
<comment type="caution">
    <text evidence="1">The sequence shown here is derived from an EMBL/GenBank/DDBJ whole genome shotgun (WGS) entry which is preliminary data.</text>
</comment>
<dbReference type="RefSeq" id="WP_184334128.1">
    <property type="nucleotide sequence ID" value="NZ_JACHHZ010000004.1"/>
</dbReference>